<dbReference type="GO" id="GO:0042277">
    <property type="term" value="F:peptide binding"/>
    <property type="evidence" value="ECO:0007669"/>
    <property type="project" value="TreeGrafter"/>
</dbReference>
<keyword evidence="6 15" id="KW-0031">Aminopeptidase</keyword>
<dbReference type="GO" id="GO:0006508">
    <property type="term" value="P:proteolysis"/>
    <property type="evidence" value="ECO:0007669"/>
    <property type="project" value="UniProtKB-KW"/>
</dbReference>
<reference evidence="16" key="1">
    <citation type="submission" date="2017-06" db="EMBL/GenBank/DDBJ databases">
        <authorList>
            <person name="Varghese N."/>
            <person name="Submissions S."/>
        </authorList>
    </citation>
    <scope>NUCLEOTIDE SEQUENCE [LARGE SCALE GENOMIC DNA]</scope>
    <source>
        <strain evidence="16">DSM 28041</strain>
    </source>
</reference>
<keyword evidence="11" id="KW-0482">Metalloprotease</keyword>
<comment type="cofactor">
    <cofactor evidence="2">
        <name>Zn(2+)</name>
        <dbReference type="ChEBI" id="CHEBI:29105"/>
    </cofactor>
</comment>
<dbReference type="Pfam" id="PF17900">
    <property type="entry name" value="Peptidase_M1_N"/>
    <property type="match status" value="1"/>
</dbReference>
<dbReference type="SUPFAM" id="SSF55486">
    <property type="entry name" value="Metalloproteases ('zincins'), catalytic domain"/>
    <property type="match status" value="1"/>
</dbReference>
<keyword evidence="7" id="KW-0645">Protease</keyword>
<name>A0A238WG13_9BACT</name>
<organism evidence="15 16">
    <name type="scientific">Hymenobacter mucosus</name>
    <dbReference type="NCBI Taxonomy" id="1411120"/>
    <lineage>
        <taxon>Bacteria</taxon>
        <taxon>Pseudomonadati</taxon>
        <taxon>Bacteroidota</taxon>
        <taxon>Cytophagia</taxon>
        <taxon>Cytophagales</taxon>
        <taxon>Hymenobacteraceae</taxon>
        <taxon>Hymenobacter</taxon>
    </lineage>
</organism>
<evidence type="ECO:0000259" key="14">
    <source>
        <dbReference type="Pfam" id="PF17900"/>
    </source>
</evidence>
<evidence type="ECO:0000256" key="6">
    <source>
        <dbReference type="ARBA" id="ARBA00022438"/>
    </source>
</evidence>
<dbReference type="GO" id="GO:0070006">
    <property type="term" value="F:metalloaminopeptidase activity"/>
    <property type="evidence" value="ECO:0007669"/>
    <property type="project" value="TreeGrafter"/>
</dbReference>
<dbReference type="Proteomes" id="UP000198310">
    <property type="component" value="Unassembled WGS sequence"/>
</dbReference>
<dbReference type="InterPro" id="IPR042097">
    <property type="entry name" value="Aminopeptidase_N-like_N_sf"/>
</dbReference>
<dbReference type="InterPro" id="IPR050344">
    <property type="entry name" value="Peptidase_M1_aminopeptidases"/>
</dbReference>
<dbReference type="InterPro" id="IPR045357">
    <property type="entry name" value="Aminopeptidase_N-like_N"/>
</dbReference>
<evidence type="ECO:0000256" key="3">
    <source>
        <dbReference type="ARBA" id="ARBA00010136"/>
    </source>
</evidence>
<dbReference type="InterPro" id="IPR011989">
    <property type="entry name" value="ARM-like"/>
</dbReference>
<dbReference type="GO" id="GO:0043171">
    <property type="term" value="P:peptide catabolic process"/>
    <property type="evidence" value="ECO:0007669"/>
    <property type="project" value="TreeGrafter"/>
</dbReference>
<evidence type="ECO:0000313" key="15">
    <source>
        <dbReference type="EMBL" id="SNR45532.1"/>
    </source>
</evidence>
<keyword evidence="8" id="KW-0479">Metal-binding</keyword>
<dbReference type="EC" id="3.4.11.2" evidence="4"/>
<evidence type="ECO:0000256" key="10">
    <source>
        <dbReference type="ARBA" id="ARBA00022833"/>
    </source>
</evidence>
<dbReference type="PRINTS" id="PR00756">
    <property type="entry name" value="ALADIPTASE"/>
</dbReference>
<evidence type="ECO:0000256" key="7">
    <source>
        <dbReference type="ARBA" id="ARBA00022670"/>
    </source>
</evidence>
<dbReference type="EMBL" id="FZNS01000002">
    <property type="protein sequence ID" value="SNR45532.1"/>
    <property type="molecule type" value="Genomic_DNA"/>
</dbReference>
<evidence type="ECO:0000256" key="9">
    <source>
        <dbReference type="ARBA" id="ARBA00022801"/>
    </source>
</evidence>
<evidence type="ECO:0000259" key="13">
    <source>
        <dbReference type="Pfam" id="PF01433"/>
    </source>
</evidence>
<evidence type="ECO:0000256" key="2">
    <source>
        <dbReference type="ARBA" id="ARBA00001947"/>
    </source>
</evidence>
<dbReference type="PANTHER" id="PTHR11533">
    <property type="entry name" value="PROTEASE M1 ZINC METALLOPROTEASE"/>
    <property type="match status" value="1"/>
</dbReference>
<evidence type="ECO:0000256" key="1">
    <source>
        <dbReference type="ARBA" id="ARBA00000098"/>
    </source>
</evidence>
<dbReference type="GO" id="GO:0008270">
    <property type="term" value="F:zinc ion binding"/>
    <property type="evidence" value="ECO:0007669"/>
    <property type="project" value="InterPro"/>
</dbReference>
<keyword evidence="9" id="KW-0378">Hydrolase</keyword>
<feature type="domain" description="Peptidase M1 membrane alanine aminopeptidase" evidence="13">
    <location>
        <begin position="304"/>
        <end position="512"/>
    </location>
</feature>
<proteinExistence type="inferred from homology"/>
<dbReference type="GO" id="GO:0016285">
    <property type="term" value="F:alanyl aminopeptidase activity"/>
    <property type="evidence" value="ECO:0007669"/>
    <property type="project" value="UniProtKB-EC"/>
</dbReference>
<dbReference type="Pfam" id="PF01433">
    <property type="entry name" value="Peptidase_M1"/>
    <property type="match status" value="1"/>
</dbReference>
<feature type="domain" description="Aminopeptidase N-like N-terminal" evidence="14">
    <location>
        <begin position="77"/>
        <end position="266"/>
    </location>
</feature>
<dbReference type="AlphaFoldDB" id="A0A238WG13"/>
<feature type="chain" id="PRO_5012941019" description="Aminopeptidase N" evidence="12">
    <location>
        <begin position="24"/>
        <end position="861"/>
    </location>
</feature>
<comment type="similarity">
    <text evidence="3">Belongs to the peptidase M1 family.</text>
</comment>
<dbReference type="Gene3D" id="1.10.390.10">
    <property type="entry name" value="Neutral Protease Domain 2"/>
    <property type="match status" value="1"/>
</dbReference>
<dbReference type="Gene3D" id="2.60.40.1730">
    <property type="entry name" value="tricorn interacting facor f3 domain"/>
    <property type="match status" value="1"/>
</dbReference>
<evidence type="ECO:0000256" key="5">
    <source>
        <dbReference type="ARBA" id="ARBA00015611"/>
    </source>
</evidence>
<dbReference type="Pfam" id="PF13646">
    <property type="entry name" value="HEAT_2"/>
    <property type="match status" value="1"/>
</dbReference>
<keyword evidence="12" id="KW-0732">Signal</keyword>
<dbReference type="CDD" id="cd09603">
    <property type="entry name" value="M1_APN_like"/>
    <property type="match status" value="1"/>
</dbReference>
<dbReference type="GO" id="GO:0005615">
    <property type="term" value="C:extracellular space"/>
    <property type="evidence" value="ECO:0007669"/>
    <property type="project" value="TreeGrafter"/>
</dbReference>
<dbReference type="SUPFAM" id="SSF63737">
    <property type="entry name" value="Leukotriene A4 hydrolase N-terminal domain"/>
    <property type="match status" value="1"/>
</dbReference>
<dbReference type="InterPro" id="IPR016024">
    <property type="entry name" value="ARM-type_fold"/>
</dbReference>
<evidence type="ECO:0000256" key="12">
    <source>
        <dbReference type="SAM" id="SignalP"/>
    </source>
</evidence>
<evidence type="ECO:0000313" key="16">
    <source>
        <dbReference type="Proteomes" id="UP000198310"/>
    </source>
</evidence>
<dbReference type="SUPFAM" id="SSF48371">
    <property type="entry name" value="ARM repeat"/>
    <property type="match status" value="1"/>
</dbReference>
<accession>A0A238WG13</accession>
<sequence length="861" mass="97560">MKYPVLGIIGLLLTCHMVAPAQAVKPAKPAATRKKVSAPAEAATTTLPAPAPVPNWLPPTAPVQPAATIVHDLLDTKLDVRFDWAKQWLLGSALLTVRPHFYPQTQLVLDAKGFDVRSVEMVANGKKGKDLKFSYDKKKLTITLDRSYTRTEQYQVRVQYTAKPNELPKGGGSEAITDDKGLYFINPLGTEKGKPRQVWTQGETEGSSCWFPTIDKPNQRMTQEISITVENGLKTLSNGLLISTKRNPDGTRTDVWKQSLPAAPYLTMLAVGTFSVITDTWRGKPIEYYVDPEFQHTAKQVFGNTPEMLEFYSKKLGVEFPWEKYSQVAVHDFVSGAMENTTATTIQQQLVQFSNRELPDIGYESEAVITHELFHQWFGDYVTTESWSNLPLNESFADYSELLWAEYKYGADAAAFVQQTKLNNYLQEAQTKREPLIRYQYLNREDMFDRHSYDKGGRVLHMLRKYVGDEAFFVALNRYLTQNKFASTEIAKLRIAFEETTGEDLMWFFDQWFMQRGHPELRITHSYENGQVALRVQQAQDTLFQPVYRLPVTVTTWSGNQATDHRIIVTKANQTFRLPIAQRPSLVKFDSEGILLAELDEQRTQDELIFQFNHARNYLQKYEAIEGLRSKSGDLVVSAVLRSALNDNFWAVRQVAAAGLRRYKGPEGSAVRKDLERVAINEKDNRVRATAITTLSSFANEDFSSVYSAALKDSSYLVVGAAVDALAKAPTIGTREQINGLQETRNASLLTALANYYGLNGTADHYQWFLRRSQDAPAEVLYTLLENFGVLMQRMPPIEREKGIARLETLARTHPIYYVRLGAYKGLNELSSSMPALKTTLRDIRTKEKDQRLTSIYSLIQ</sequence>
<dbReference type="InterPro" id="IPR027268">
    <property type="entry name" value="Peptidase_M4/M1_CTD_sf"/>
</dbReference>
<comment type="catalytic activity">
    <reaction evidence="1">
        <text>Release of an N-terminal amino acid, Xaa-|-Yaa- from a peptide, amide or arylamide. Xaa is preferably Ala, but may be most amino acids including Pro (slow action). When a terminal hydrophobic residue is followed by a prolyl residue, the two may be released as an intact Xaa-Pro dipeptide.</text>
        <dbReference type="EC" id="3.4.11.2"/>
    </reaction>
</comment>
<keyword evidence="10" id="KW-0862">Zinc</keyword>
<dbReference type="GO" id="GO:0016020">
    <property type="term" value="C:membrane"/>
    <property type="evidence" value="ECO:0007669"/>
    <property type="project" value="TreeGrafter"/>
</dbReference>
<dbReference type="Gene3D" id="1.25.10.10">
    <property type="entry name" value="Leucine-rich Repeat Variant"/>
    <property type="match status" value="1"/>
</dbReference>
<evidence type="ECO:0000256" key="4">
    <source>
        <dbReference type="ARBA" id="ARBA00012564"/>
    </source>
</evidence>
<evidence type="ECO:0000256" key="8">
    <source>
        <dbReference type="ARBA" id="ARBA00022723"/>
    </source>
</evidence>
<keyword evidence="16" id="KW-1185">Reference proteome</keyword>
<feature type="signal peptide" evidence="12">
    <location>
        <begin position="1"/>
        <end position="23"/>
    </location>
</feature>
<evidence type="ECO:0000256" key="11">
    <source>
        <dbReference type="ARBA" id="ARBA00023049"/>
    </source>
</evidence>
<dbReference type="RefSeq" id="WP_089332081.1">
    <property type="nucleotide sequence ID" value="NZ_FZNS01000002.1"/>
</dbReference>
<dbReference type="InterPro" id="IPR001930">
    <property type="entry name" value="Peptidase_M1"/>
</dbReference>
<dbReference type="PANTHER" id="PTHR11533:SF174">
    <property type="entry name" value="PUROMYCIN-SENSITIVE AMINOPEPTIDASE-RELATED"/>
    <property type="match status" value="1"/>
</dbReference>
<dbReference type="GO" id="GO:0005737">
    <property type="term" value="C:cytoplasm"/>
    <property type="evidence" value="ECO:0007669"/>
    <property type="project" value="TreeGrafter"/>
</dbReference>
<gene>
    <name evidence="15" type="ORF">SAMN06269173_102574</name>
</gene>
<dbReference type="InterPro" id="IPR014782">
    <property type="entry name" value="Peptidase_M1_dom"/>
</dbReference>
<protein>
    <recommendedName>
        <fullName evidence="5">Aminopeptidase N</fullName>
        <ecNumber evidence="4">3.4.11.2</ecNumber>
    </recommendedName>
</protein>